<dbReference type="InterPro" id="IPR006308">
    <property type="entry name" value="Pol_III_a_PolC-type_gram_pos"/>
</dbReference>
<dbReference type="InterPro" id="IPR012340">
    <property type="entry name" value="NA-bd_OB-fold"/>
</dbReference>
<reference evidence="10" key="1">
    <citation type="submission" date="2021-02" db="EMBL/GenBank/DDBJ databases">
        <title>Abyssanaerobacter marinus gen.nov., sp., nov, anaerobic bacterium isolated from the Onnuri vent field of Indian Ocean and suggestion of Mogibacteriaceae fam. nov., and proposal of reclassification of ambiguous this family's genus member.</title>
        <authorList>
            <person name="Kim Y.J."/>
            <person name="Yang J.-A."/>
        </authorList>
    </citation>
    <scope>NUCLEOTIDE SEQUENCE</scope>
    <source>
        <strain evidence="10">DSM 2634</strain>
    </source>
</reference>
<dbReference type="GO" id="GO:0006261">
    <property type="term" value="P:DNA-templated DNA replication"/>
    <property type="evidence" value="ECO:0007669"/>
    <property type="project" value="UniProtKB-UniRule"/>
</dbReference>
<keyword evidence="3 7" id="KW-0235">DNA replication</keyword>
<dbReference type="GO" id="GO:0008408">
    <property type="term" value="F:3'-5' exonuclease activity"/>
    <property type="evidence" value="ECO:0007669"/>
    <property type="project" value="UniProtKB-UniRule"/>
</dbReference>
<name>A0A939D7A1_CLOAM</name>
<keyword evidence="2 7" id="KW-0548">Nucleotidyltransferase</keyword>
<dbReference type="EC" id="2.7.7.7" evidence="7"/>
<gene>
    <name evidence="7" type="primary">polC</name>
    <name evidence="10" type="ORF">JYB65_02050</name>
</gene>
<dbReference type="PANTHER" id="PTHR32294:SF5">
    <property type="entry name" value="DNA POLYMERASE III POLC-TYPE"/>
    <property type="match status" value="1"/>
</dbReference>
<evidence type="ECO:0000313" key="11">
    <source>
        <dbReference type="Proteomes" id="UP000664545"/>
    </source>
</evidence>
<feature type="region of interest" description="Disordered" evidence="8">
    <location>
        <begin position="186"/>
        <end position="236"/>
    </location>
</feature>
<dbReference type="InterPro" id="IPR016195">
    <property type="entry name" value="Pol/histidinol_Pase-like"/>
</dbReference>
<keyword evidence="7" id="KW-0540">Nuclease</keyword>
<sequence>MINLVESTINWSKLGKHPREHYKFSLGRAQMSKESATLSLAIELNFVIPFDDIQRMKAIIINQIQGLKEVQFDFKYTEMVQTPKEIVRLCVEHMIDEVNGDYARSTKTIFPEESVLQDNILTIYALGGMAVNDLNERVANIFERILQRDFNIAAEVKFENHADAYKKIAQQKRAFAELEEKEVHATQQKAASMAASRPQPNFSAENGGEKKNFSGNSGNGGNKWNRRPKEEPVQGNRILGTEINGRATALSSITADSGQVTIEGIVFKKEARTIKNEKKLVSLLITDKKTSLCIKAFTSENKWNEIDEHIGNGTFVKIRGNAEWDTYENVVVVMARDIQKGEIKKRKDTCERKRVELHAHSKMSAMDGLNEIKDMVKTHGGWGHKAMAITDHGVVQGFPEASHAVDKFPNMKIIYGMEGYVFEDKDCINPDGSIEYKKKPTNHIILLARTQEGLKNLYKLVSISHLNYFYKRPRIPKSVLTTYREGLIIGSACEAGEVFRAVLQKKSEKEIEELVQYYDYLEIQPIVNNQFLIDKGVVADKEGLRDLNRTIVALGEKYGKPVVATTDAHYGEPEEALYRNILMAGQGYKDEGNEGLYLRTTAEMLEEFAYLGKDMAERVVIDATNLIADMIEEVRPVPKEKYPPKIEHAEELLRSKCMERAWSIYGNPLPKEIQERLDAELVPIIREGYAVMYIAAEMLVQKSLSDGYLVGSRGSVGSSFAATMAGITEVNPLPPHYICPKCKYLEWGDENEYDCGVDMPDKDCPTCGTKLKQDGFTIPFQTFLGFEADKEPDIDLNFAGEYQPYAHKYVDEIFGSKNVFKAGTIGTVATKTAYGFVMKYFEERQIPINKFEVERLAECCTGVRRTTGQHPGGIIIVPDDHEIYEFCPVQHPANDTTSDIITTHFDYHSIDQNLLKLDILGHDVPSMIRHLQDMTGLDPLTQVPLKDERVNSIFNGIEGLDIKDPDYRFVHGSYGIPEFGTKFTRQMLDDTKPSRFADYVRISGFSHGTDVWINNAQEFIRSGEATIKDAISTRDDIMNYLILKGLPKKKAFNIMEKVRKGKGVTEEDAELMQQNNVPEWYIESCRRIKYMFPRAHAVAYVMMSYRIAYFKVYYPVEFYATYFTTKVSEFDAETITKGPKAVLDKMDAIIAKGKNATKKEEDEVIVLEVAYEMYARGYEFAAVELGKSHATKFYAKDSKVLLPLVALGGVGESAARMIAEEYEKRPFETIEEIRERARANKTAIEALREHGVLSGLPESDQLSLF</sequence>
<evidence type="ECO:0000256" key="5">
    <source>
        <dbReference type="ARBA" id="ARBA00022932"/>
    </source>
</evidence>
<proteinExistence type="inferred from homology"/>
<dbReference type="Pfam" id="PF14579">
    <property type="entry name" value="HHH_6"/>
    <property type="match status" value="1"/>
</dbReference>
<dbReference type="EMBL" id="JAFJZZ010000001">
    <property type="protein sequence ID" value="MBN7772133.1"/>
    <property type="molecule type" value="Genomic_DNA"/>
</dbReference>
<keyword evidence="4 7" id="KW-0269">Exonuclease</keyword>
<dbReference type="InterPro" id="IPR029460">
    <property type="entry name" value="DNAPol_HHH"/>
</dbReference>
<dbReference type="Proteomes" id="UP000664545">
    <property type="component" value="Unassembled WGS sequence"/>
</dbReference>
<dbReference type="SMART" id="SM00481">
    <property type="entry name" value="POLIIIAc"/>
    <property type="match status" value="1"/>
</dbReference>
<dbReference type="NCBIfam" id="TIGR01405">
    <property type="entry name" value="polC_Gram_pos"/>
    <property type="match status" value="1"/>
</dbReference>
<dbReference type="SUPFAM" id="SSF89550">
    <property type="entry name" value="PHP domain-like"/>
    <property type="match status" value="1"/>
</dbReference>
<dbReference type="CDD" id="cd07435">
    <property type="entry name" value="PHP_PolIIIA_POLC"/>
    <property type="match status" value="1"/>
</dbReference>
<dbReference type="InterPro" id="IPR011708">
    <property type="entry name" value="DNA_pol3_alpha_NTPase_dom"/>
</dbReference>
<keyword evidence="5 7" id="KW-0239">DNA-directed DNA polymerase</keyword>
<comment type="similarity">
    <text evidence="7">Belongs to the DNA polymerase type-C family. PolC subfamily.</text>
</comment>
<dbReference type="SUPFAM" id="SSF160975">
    <property type="entry name" value="AF1531-like"/>
    <property type="match status" value="1"/>
</dbReference>
<dbReference type="Gene3D" id="6.10.140.1510">
    <property type="match status" value="1"/>
</dbReference>
<dbReference type="Gene3D" id="1.10.150.870">
    <property type="match status" value="1"/>
</dbReference>
<dbReference type="InterPro" id="IPR004805">
    <property type="entry name" value="DnaE2/DnaE/PolC"/>
</dbReference>
<keyword evidence="7" id="KW-0378">Hydrolase</keyword>
<evidence type="ECO:0000256" key="8">
    <source>
        <dbReference type="SAM" id="MobiDB-lite"/>
    </source>
</evidence>
<evidence type="ECO:0000259" key="9">
    <source>
        <dbReference type="SMART" id="SM00481"/>
    </source>
</evidence>
<dbReference type="Pfam" id="PF02811">
    <property type="entry name" value="PHP"/>
    <property type="match status" value="1"/>
</dbReference>
<dbReference type="Pfam" id="PF07733">
    <property type="entry name" value="DNA_pol3_alpha"/>
    <property type="match status" value="2"/>
</dbReference>
<dbReference type="Gene3D" id="3.30.1900.20">
    <property type="match status" value="2"/>
</dbReference>
<dbReference type="Gene3D" id="1.10.150.700">
    <property type="entry name" value="PolC, middle finger domain"/>
    <property type="match status" value="1"/>
</dbReference>
<feature type="domain" description="Polymerase/histidinol phosphatase N-terminal" evidence="9">
    <location>
        <begin position="355"/>
        <end position="423"/>
    </location>
</feature>
<comment type="catalytic activity">
    <reaction evidence="6 7">
        <text>DNA(n) + a 2'-deoxyribonucleoside 5'-triphosphate = DNA(n+1) + diphosphate</text>
        <dbReference type="Rhea" id="RHEA:22508"/>
        <dbReference type="Rhea" id="RHEA-COMP:17339"/>
        <dbReference type="Rhea" id="RHEA-COMP:17340"/>
        <dbReference type="ChEBI" id="CHEBI:33019"/>
        <dbReference type="ChEBI" id="CHEBI:61560"/>
        <dbReference type="ChEBI" id="CHEBI:173112"/>
        <dbReference type="EC" id="2.7.7.7"/>
    </reaction>
</comment>
<dbReference type="InterPro" id="IPR004013">
    <property type="entry name" value="PHP_dom"/>
</dbReference>
<evidence type="ECO:0000256" key="4">
    <source>
        <dbReference type="ARBA" id="ARBA00022839"/>
    </source>
</evidence>
<keyword evidence="1 7" id="KW-0808">Transferase</keyword>
<evidence type="ECO:0000256" key="6">
    <source>
        <dbReference type="ARBA" id="ARBA00049244"/>
    </source>
</evidence>
<dbReference type="InterPro" id="IPR040982">
    <property type="entry name" value="DNA_pol3_finger"/>
</dbReference>
<dbReference type="InterPro" id="IPR003141">
    <property type="entry name" value="Pol/His_phosphatase_N"/>
</dbReference>
<dbReference type="Pfam" id="PF17657">
    <property type="entry name" value="DNA_pol3_finger"/>
    <property type="match status" value="1"/>
</dbReference>
<dbReference type="NCBIfam" id="NF001688">
    <property type="entry name" value="PRK00448.1"/>
    <property type="match status" value="1"/>
</dbReference>
<dbReference type="Gene3D" id="2.40.50.140">
    <property type="entry name" value="Nucleic acid-binding proteins"/>
    <property type="match status" value="1"/>
</dbReference>
<evidence type="ECO:0000256" key="3">
    <source>
        <dbReference type="ARBA" id="ARBA00022705"/>
    </source>
</evidence>
<evidence type="ECO:0000256" key="7">
    <source>
        <dbReference type="HAMAP-Rule" id="MF_00356"/>
    </source>
</evidence>
<evidence type="ECO:0000313" key="10">
    <source>
        <dbReference type="EMBL" id="MBN7772133.1"/>
    </source>
</evidence>
<dbReference type="CDD" id="cd04484">
    <property type="entry name" value="polC_OBF"/>
    <property type="match status" value="1"/>
</dbReference>
<organism evidence="10 11">
    <name type="scientific">Clostridium aminobutyricum</name>
    <dbReference type="NCBI Taxonomy" id="33953"/>
    <lineage>
        <taxon>Bacteria</taxon>
        <taxon>Bacillati</taxon>
        <taxon>Bacillota</taxon>
        <taxon>Clostridia</taxon>
        <taxon>Eubacteriales</taxon>
        <taxon>Clostridiaceae</taxon>
        <taxon>Clostridium</taxon>
    </lineage>
</organism>
<keyword evidence="7" id="KW-0963">Cytoplasm</keyword>
<accession>A0A939D7A1</accession>
<dbReference type="HAMAP" id="MF_00356">
    <property type="entry name" value="DNApol_PolC"/>
    <property type="match status" value="1"/>
</dbReference>
<evidence type="ECO:0000256" key="1">
    <source>
        <dbReference type="ARBA" id="ARBA00022679"/>
    </source>
</evidence>
<comment type="caution">
    <text evidence="10">The sequence shown here is derived from an EMBL/GenBank/DDBJ whole genome shotgun (WGS) entry which is preliminary data.</text>
</comment>
<protein>
    <recommendedName>
        <fullName evidence="7">DNA polymerase III PolC-type</fullName>
        <shortName evidence="7">PolIII</shortName>
        <ecNumber evidence="7">2.7.7.7</ecNumber>
    </recommendedName>
</protein>
<dbReference type="GO" id="GO:0005737">
    <property type="term" value="C:cytoplasm"/>
    <property type="evidence" value="ECO:0007669"/>
    <property type="project" value="UniProtKB-SubCell"/>
</dbReference>
<keyword evidence="11" id="KW-1185">Reference proteome</keyword>
<dbReference type="Gene3D" id="3.20.20.140">
    <property type="entry name" value="Metal-dependent hydrolases"/>
    <property type="match status" value="1"/>
</dbReference>
<comment type="subcellular location">
    <subcellularLocation>
        <location evidence="7">Cytoplasm</location>
    </subcellularLocation>
</comment>
<dbReference type="GO" id="GO:0003887">
    <property type="term" value="F:DNA-directed DNA polymerase activity"/>
    <property type="evidence" value="ECO:0007669"/>
    <property type="project" value="UniProtKB-UniRule"/>
</dbReference>
<dbReference type="InterPro" id="IPR044923">
    <property type="entry name" value="PolC_middle_finger_sf"/>
</dbReference>
<dbReference type="AlphaFoldDB" id="A0A939D7A1"/>
<comment type="function">
    <text evidence="7">Required for replicative DNA synthesis. This DNA polymerase also exhibits 3' to 5' exonuclease activity.</text>
</comment>
<dbReference type="GO" id="GO:0003677">
    <property type="term" value="F:DNA binding"/>
    <property type="evidence" value="ECO:0007669"/>
    <property type="project" value="UniProtKB-UniRule"/>
</dbReference>
<evidence type="ECO:0000256" key="2">
    <source>
        <dbReference type="ARBA" id="ARBA00022695"/>
    </source>
</evidence>
<dbReference type="PANTHER" id="PTHR32294">
    <property type="entry name" value="DNA POLYMERASE III SUBUNIT ALPHA"/>
    <property type="match status" value="1"/>
</dbReference>